<protein>
    <submittedName>
        <fullName evidence="1">Uncharacterized protein</fullName>
    </submittedName>
</protein>
<organism evidence="1 2">
    <name type="scientific">Fusarium venenatum</name>
    <dbReference type="NCBI Taxonomy" id="56646"/>
    <lineage>
        <taxon>Eukaryota</taxon>
        <taxon>Fungi</taxon>
        <taxon>Dikarya</taxon>
        <taxon>Ascomycota</taxon>
        <taxon>Pezizomycotina</taxon>
        <taxon>Sordariomycetes</taxon>
        <taxon>Hypocreomycetidae</taxon>
        <taxon>Hypocreales</taxon>
        <taxon>Nectriaceae</taxon>
        <taxon>Fusarium</taxon>
    </lineage>
</organism>
<keyword evidence="2" id="KW-1185">Reference proteome</keyword>
<dbReference type="AlphaFoldDB" id="A0A2L2T467"/>
<proteinExistence type="predicted"/>
<sequence>MVKGSTGMVPLTSARKTLPSSYMSEKPHDLQRIELHPFLRSINAYLGPAAGRSDTKSLRTSPALLFAIHHRLPVIYRDQSSSKAQASVDTARTDATAEPTDTAHQLNVLGYHDLGQCRKIQASAIFITELGNSEHVCKLMFEEKFAECL</sequence>
<reference evidence="2" key="1">
    <citation type="submission" date="2014-10" db="EMBL/GenBank/DDBJ databases">
        <authorList>
            <person name="King R."/>
        </authorList>
    </citation>
    <scope>NUCLEOTIDE SEQUENCE [LARGE SCALE GENOMIC DNA]</scope>
    <source>
        <strain evidence="2">A3/5</strain>
    </source>
</reference>
<dbReference type="Proteomes" id="UP000245910">
    <property type="component" value="Chromosome I"/>
</dbReference>
<accession>A0A2L2T467</accession>
<evidence type="ECO:0000313" key="2">
    <source>
        <dbReference type="Proteomes" id="UP000245910"/>
    </source>
</evidence>
<name>A0A2L2T467_9HYPO</name>
<dbReference type="EMBL" id="LN649229">
    <property type="protein sequence ID" value="CEI64369.1"/>
    <property type="molecule type" value="Genomic_DNA"/>
</dbReference>
<evidence type="ECO:0000313" key="1">
    <source>
        <dbReference type="EMBL" id="CEI64369.1"/>
    </source>
</evidence>